<dbReference type="AlphaFoldDB" id="A0A501WGI3"/>
<dbReference type="EMBL" id="VFRP01000021">
    <property type="protein sequence ID" value="TPE48498.1"/>
    <property type="molecule type" value="Genomic_DNA"/>
</dbReference>
<keyword evidence="4" id="KW-1003">Cell membrane</keyword>
<name>A0A501WGI3_9RHOB</name>
<sequence>MAEAVHAVDQVLPAPKLFTLGLQHVLVMYAGAVAVPLIVGRALQLAPEDVAFLISADLFVCGIVSIIQSFGIGPWFGVRMPVMMGVTFASVGPMVSIALANPGPDGARMIFGAIIGAGILAMLIAPLMGRLLRFFPPVVTGTIILVIGVSLMRVGINWIFGTPVGPTAPKLVDPAFTDWLKAATDAAATGAIPAPPAKFAPAATMDNPLYAPPLNMLISIIVLCVIVAIARYARGFLSNIAVLLGIVVGGLLAVAFGMMHFDKIAAAHWFAPVTPFHFGAPIFDPVLILTMTLVMIVVMIESTGMFLALSEMTGKPINQKQLTAGLRTDGLGTLIGGIFNTFPYTSFSQNVGLVGVTGVRSRFVCVAGGLIMVVLGLLPKMAAMVESLPTVVLGGAGLVMFGMVAATGVRILSAVDFASTRNNLFVVAISLGLGMIPLVAPNFTMWLPHAIHPLIDSGILLASIGAVLLNAFLNGAGGTAEEMRAAAMAGGEH</sequence>
<feature type="transmembrane region" description="Helical" evidence="8">
    <location>
        <begin position="26"/>
        <end position="44"/>
    </location>
</feature>
<feature type="transmembrane region" description="Helical" evidence="8">
    <location>
        <begin position="286"/>
        <end position="309"/>
    </location>
</feature>
<dbReference type="OrthoDB" id="9805749at2"/>
<evidence type="ECO:0000256" key="4">
    <source>
        <dbReference type="ARBA" id="ARBA00022475"/>
    </source>
</evidence>
<dbReference type="InterPro" id="IPR006042">
    <property type="entry name" value="Xan_ur_permease"/>
</dbReference>
<evidence type="ECO:0000256" key="3">
    <source>
        <dbReference type="ARBA" id="ARBA00022448"/>
    </source>
</evidence>
<dbReference type="RefSeq" id="WP_140455385.1">
    <property type="nucleotide sequence ID" value="NZ_VFRP01000021.1"/>
</dbReference>
<dbReference type="Pfam" id="PF00860">
    <property type="entry name" value="Xan_ur_permease"/>
    <property type="match status" value="2"/>
</dbReference>
<dbReference type="GO" id="GO:0005886">
    <property type="term" value="C:plasma membrane"/>
    <property type="evidence" value="ECO:0007669"/>
    <property type="project" value="UniProtKB-SubCell"/>
</dbReference>
<gene>
    <name evidence="9" type="ORF">FJM51_17265</name>
</gene>
<feature type="transmembrane region" description="Helical" evidence="8">
    <location>
        <begin position="82"/>
        <end position="100"/>
    </location>
</feature>
<comment type="similarity">
    <text evidence="2">Belongs to the nucleobase:cation symporter-2 (NCS2) (TC 2.A.40) family.</text>
</comment>
<reference evidence="9 10" key="1">
    <citation type="submission" date="2019-06" db="EMBL/GenBank/DDBJ databases">
        <title>A novel bacterium of genus Amaricoccus, isolated from marine sediment.</title>
        <authorList>
            <person name="Huang H."/>
            <person name="Mo K."/>
            <person name="Hu Y."/>
        </authorList>
    </citation>
    <scope>NUCLEOTIDE SEQUENCE [LARGE SCALE GENOMIC DNA]</scope>
    <source>
        <strain evidence="9 10">HB172011</strain>
    </source>
</reference>
<keyword evidence="10" id="KW-1185">Reference proteome</keyword>
<evidence type="ECO:0000256" key="7">
    <source>
        <dbReference type="ARBA" id="ARBA00023136"/>
    </source>
</evidence>
<feature type="transmembrane region" description="Helical" evidence="8">
    <location>
        <begin position="424"/>
        <end position="447"/>
    </location>
</feature>
<evidence type="ECO:0000256" key="6">
    <source>
        <dbReference type="ARBA" id="ARBA00022989"/>
    </source>
</evidence>
<dbReference type="PANTHER" id="PTHR42810">
    <property type="entry name" value="PURINE PERMEASE C1399.01C-RELATED"/>
    <property type="match status" value="1"/>
</dbReference>
<keyword evidence="5 8" id="KW-0812">Transmembrane</keyword>
<dbReference type="Proteomes" id="UP000319255">
    <property type="component" value="Unassembled WGS sequence"/>
</dbReference>
<evidence type="ECO:0000256" key="8">
    <source>
        <dbReference type="SAM" id="Phobius"/>
    </source>
</evidence>
<feature type="transmembrane region" description="Helical" evidence="8">
    <location>
        <begin position="359"/>
        <end position="378"/>
    </location>
</feature>
<feature type="transmembrane region" description="Helical" evidence="8">
    <location>
        <begin position="106"/>
        <end position="127"/>
    </location>
</feature>
<evidence type="ECO:0000256" key="5">
    <source>
        <dbReference type="ARBA" id="ARBA00022692"/>
    </source>
</evidence>
<feature type="transmembrane region" description="Helical" evidence="8">
    <location>
        <begin position="240"/>
        <end position="261"/>
    </location>
</feature>
<feature type="transmembrane region" description="Helical" evidence="8">
    <location>
        <begin position="454"/>
        <end position="473"/>
    </location>
</feature>
<keyword evidence="7 8" id="KW-0472">Membrane</keyword>
<keyword evidence="6 8" id="KW-1133">Transmembrane helix</keyword>
<accession>A0A501WGI3</accession>
<keyword evidence="3" id="KW-0813">Transport</keyword>
<feature type="transmembrane region" description="Helical" evidence="8">
    <location>
        <begin position="134"/>
        <end position="160"/>
    </location>
</feature>
<protein>
    <submittedName>
        <fullName evidence="9">Purine permease</fullName>
    </submittedName>
</protein>
<organism evidence="9 10">
    <name type="scientific">Amaricoccus solimangrovi</name>
    <dbReference type="NCBI Taxonomy" id="2589815"/>
    <lineage>
        <taxon>Bacteria</taxon>
        <taxon>Pseudomonadati</taxon>
        <taxon>Pseudomonadota</taxon>
        <taxon>Alphaproteobacteria</taxon>
        <taxon>Rhodobacterales</taxon>
        <taxon>Paracoccaceae</taxon>
        <taxon>Amaricoccus</taxon>
    </lineage>
</organism>
<evidence type="ECO:0000313" key="9">
    <source>
        <dbReference type="EMBL" id="TPE48498.1"/>
    </source>
</evidence>
<dbReference type="GO" id="GO:0042907">
    <property type="term" value="F:xanthine transmembrane transporter activity"/>
    <property type="evidence" value="ECO:0007669"/>
    <property type="project" value="TreeGrafter"/>
</dbReference>
<evidence type="ECO:0000256" key="2">
    <source>
        <dbReference type="ARBA" id="ARBA00008821"/>
    </source>
</evidence>
<comment type="caution">
    <text evidence="9">The sequence shown here is derived from an EMBL/GenBank/DDBJ whole genome shotgun (WGS) entry which is preliminary data.</text>
</comment>
<feature type="transmembrane region" description="Helical" evidence="8">
    <location>
        <begin position="390"/>
        <end position="412"/>
    </location>
</feature>
<evidence type="ECO:0000313" key="10">
    <source>
        <dbReference type="Proteomes" id="UP000319255"/>
    </source>
</evidence>
<dbReference type="PANTHER" id="PTHR42810:SF4">
    <property type="entry name" value="URIC ACID TRANSPORTER UACT"/>
    <property type="match status" value="1"/>
</dbReference>
<dbReference type="NCBIfam" id="TIGR00801">
    <property type="entry name" value="ncs2"/>
    <property type="match status" value="1"/>
</dbReference>
<comment type="subcellular location">
    <subcellularLocation>
        <location evidence="1">Cell membrane</location>
        <topology evidence="1">Multi-pass membrane protein</topology>
    </subcellularLocation>
</comment>
<evidence type="ECO:0000256" key="1">
    <source>
        <dbReference type="ARBA" id="ARBA00004651"/>
    </source>
</evidence>
<dbReference type="NCBIfam" id="NF037981">
    <property type="entry name" value="NCS2_1"/>
    <property type="match status" value="1"/>
</dbReference>
<feature type="transmembrane region" description="Helical" evidence="8">
    <location>
        <begin position="50"/>
        <end position="70"/>
    </location>
</feature>
<feature type="transmembrane region" description="Helical" evidence="8">
    <location>
        <begin position="214"/>
        <end position="233"/>
    </location>
</feature>
<dbReference type="InterPro" id="IPR006043">
    <property type="entry name" value="NCS2"/>
</dbReference>
<proteinExistence type="inferred from homology"/>